<evidence type="ECO:0000256" key="2">
    <source>
        <dbReference type="SAM" id="Phobius"/>
    </source>
</evidence>
<feature type="transmembrane region" description="Helical" evidence="2">
    <location>
        <begin position="63"/>
        <end position="87"/>
    </location>
</feature>
<protein>
    <recommendedName>
        <fullName evidence="5">Integral membrane protein</fullName>
    </recommendedName>
</protein>
<comment type="caution">
    <text evidence="3">The sequence shown here is derived from an EMBL/GenBank/DDBJ whole genome shotgun (WGS) entry which is preliminary data.</text>
</comment>
<name>A0ABU2G7F6_9EURY</name>
<organism evidence="3 4">
    <name type="scientific">Halogeometricum luteum</name>
    <dbReference type="NCBI Taxonomy" id="2950537"/>
    <lineage>
        <taxon>Archaea</taxon>
        <taxon>Methanobacteriati</taxon>
        <taxon>Methanobacteriota</taxon>
        <taxon>Stenosarchaea group</taxon>
        <taxon>Halobacteria</taxon>
        <taxon>Halobacteriales</taxon>
        <taxon>Haloferacaceae</taxon>
        <taxon>Halogeometricum</taxon>
    </lineage>
</organism>
<reference evidence="3 4" key="1">
    <citation type="submission" date="2022-06" db="EMBL/GenBank/DDBJ databases">
        <title>Halogeometricum sp. a new haloarchaeum isolate from saline soil.</title>
        <authorList>
            <person name="Strakova D."/>
            <person name="Galisteo C."/>
            <person name="Sanchez-Porro C."/>
            <person name="Ventosa A."/>
        </authorList>
    </citation>
    <scope>NUCLEOTIDE SEQUENCE [LARGE SCALE GENOMIC DNA]</scope>
    <source>
        <strain evidence="4">S3BR25-2</strain>
    </source>
</reference>
<feature type="transmembrane region" description="Helical" evidence="2">
    <location>
        <begin position="484"/>
        <end position="511"/>
    </location>
</feature>
<sequence length="554" mass="56744">MHSSDFRRRDTDANAAVTPRSADDGGGASTPSSSVPEFSTDLLVGNAGFDPVRRRSGRDGWRSAVRAAAVTLAVVGAMLFASAGAATGSVFGVPLRSPVVLAVAALAGVFALRAGFLLAFGRREEAGWARERAGDALAVAALVGGSSYVLAVAAAPSPPWLLIGVGLGVGALLAFAYVRPAFPWSPNAYRTRFAAYARRLGARETLFGALLAEARADARADSELRIAVAEAEAALASARASLRQADSDLEMGLANDALFHFYSAKRDLIAVDYAVELLKDVLTEPAVSVTVVADADDAETGSATDPGGAAPAGTAATPVDLGGRLSPRARRYLASTATHVVTRVEAEFGSKDALTGSVRGRLYDSKGTVRPDVDVRELQQAAGLVQDRWRADARTERTVGRLLRLGTLVCLAGFAALLLLVTVGGAAGAFTPLGDLSVASTLAVVGLFGLFGALASALFDLKDISAAGPGHAGSSDPPVNRDLLLVRLVVGALMGVLAYVLVTSGVVTAVTDDPFDALLASPLVALSVAFAAGFVERLVADAVEEFAAGVTGTD</sequence>
<dbReference type="EMBL" id="JAMQOQ010000005">
    <property type="protein sequence ID" value="MDS0296093.1"/>
    <property type="molecule type" value="Genomic_DNA"/>
</dbReference>
<keyword evidence="2" id="KW-0472">Membrane</keyword>
<accession>A0ABU2G7F6</accession>
<feature type="transmembrane region" description="Helical" evidence="2">
    <location>
        <begin position="160"/>
        <end position="178"/>
    </location>
</feature>
<feature type="transmembrane region" description="Helical" evidence="2">
    <location>
        <begin position="99"/>
        <end position="121"/>
    </location>
</feature>
<dbReference type="Proteomes" id="UP001254813">
    <property type="component" value="Unassembled WGS sequence"/>
</dbReference>
<keyword evidence="2" id="KW-1133">Transmembrane helix</keyword>
<gene>
    <name evidence="3" type="ORF">NDI79_18110</name>
</gene>
<keyword evidence="4" id="KW-1185">Reference proteome</keyword>
<feature type="compositionally biased region" description="Low complexity" evidence="1">
    <location>
        <begin position="303"/>
        <end position="318"/>
    </location>
</feature>
<evidence type="ECO:0000256" key="1">
    <source>
        <dbReference type="SAM" id="MobiDB-lite"/>
    </source>
</evidence>
<dbReference type="RefSeq" id="WP_310930078.1">
    <property type="nucleotide sequence ID" value="NZ_JAMQOQ010000005.1"/>
</dbReference>
<feature type="transmembrane region" description="Helical" evidence="2">
    <location>
        <begin position="436"/>
        <end position="459"/>
    </location>
</feature>
<evidence type="ECO:0008006" key="5">
    <source>
        <dbReference type="Google" id="ProtNLM"/>
    </source>
</evidence>
<feature type="transmembrane region" description="Helical" evidence="2">
    <location>
        <begin position="517"/>
        <end position="535"/>
    </location>
</feature>
<feature type="compositionally biased region" description="Basic and acidic residues" evidence="1">
    <location>
        <begin position="1"/>
        <end position="12"/>
    </location>
</feature>
<proteinExistence type="predicted"/>
<evidence type="ECO:0000313" key="3">
    <source>
        <dbReference type="EMBL" id="MDS0296093.1"/>
    </source>
</evidence>
<evidence type="ECO:0000313" key="4">
    <source>
        <dbReference type="Proteomes" id="UP001254813"/>
    </source>
</evidence>
<keyword evidence="2" id="KW-0812">Transmembrane</keyword>
<feature type="region of interest" description="Disordered" evidence="1">
    <location>
        <begin position="298"/>
        <end position="323"/>
    </location>
</feature>
<feature type="region of interest" description="Disordered" evidence="1">
    <location>
        <begin position="1"/>
        <end position="39"/>
    </location>
</feature>
<feature type="transmembrane region" description="Helical" evidence="2">
    <location>
        <begin position="402"/>
        <end position="430"/>
    </location>
</feature>
<feature type="transmembrane region" description="Helical" evidence="2">
    <location>
        <begin position="133"/>
        <end position="154"/>
    </location>
</feature>